<evidence type="ECO:0000313" key="7">
    <source>
        <dbReference type="EMBL" id="VDM28884.1"/>
    </source>
</evidence>
<evidence type="ECO:0000259" key="6">
    <source>
        <dbReference type="Pfam" id="PF08241"/>
    </source>
</evidence>
<dbReference type="Gene3D" id="3.40.50.150">
    <property type="entry name" value="Vaccinia Virus protein VP39"/>
    <property type="match status" value="1"/>
</dbReference>
<dbReference type="EMBL" id="UYWY01003818">
    <property type="protein sequence ID" value="VDM28884.1"/>
    <property type="molecule type" value="Genomic_DNA"/>
</dbReference>
<feature type="domain" description="Methyltransferase type 11" evidence="6">
    <location>
        <begin position="116"/>
        <end position="208"/>
    </location>
</feature>
<dbReference type="AlphaFoldDB" id="A0A183U3U7"/>
<evidence type="ECO:0000256" key="4">
    <source>
        <dbReference type="ARBA" id="ARBA00041833"/>
    </source>
</evidence>
<protein>
    <recommendedName>
        <fullName evidence="3">Arginine-hydroxylase NDUFAF5, mitochondrial</fullName>
    </recommendedName>
    <alternativeName>
        <fullName evidence="4">NADH dehydrogenase [ubiquinone] 1 alpha subcomplex assembly factor 5</fullName>
    </alternativeName>
    <alternativeName>
        <fullName evidence="5">Putative methyltransferase NDUFAF5</fullName>
    </alternativeName>
</protein>
<keyword evidence="8" id="KW-1185">Reference proteome</keyword>
<sequence length="286" mass="31728">MLGNVRSAGSLLRLSAIYLHNECLQLSVASSSSTAHYRCVFYSGHSLHSCLLNSARFDSTVPEHVIVFDREAKRRQRNWAAKSDFYDVCQYVKDEIGYRVADKIFDLTKYNEVCIDLGCGGGHIAPNIIKENVGVLIQCDMSEGLVRRSKSAADSEVPTLRVIADEELAPFKEHCADLIVSSLSAHWINKLPQWFSRCYSILRPDSAMIGAVLAGDTLHELRVSLQLAETERLGGVGAHISPFVIPQDIGSLMNRAGFDMITLDTDEIEVCFLPFCQLDCCLLVLI</sequence>
<evidence type="ECO:0000256" key="3">
    <source>
        <dbReference type="ARBA" id="ARBA00040937"/>
    </source>
</evidence>
<dbReference type="CDD" id="cd02440">
    <property type="entry name" value="AdoMet_MTases"/>
    <property type="match status" value="1"/>
</dbReference>
<dbReference type="SUPFAM" id="SSF53335">
    <property type="entry name" value="S-adenosyl-L-methionine-dependent methyltransferases"/>
    <property type="match status" value="1"/>
</dbReference>
<keyword evidence="2" id="KW-0808">Transferase</keyword>
<dbReference type="WBParaSite" id="TCNE_0000316701-mRNA-1">
    <property type="protein sequence ID" value="TCNE_0000316701-mRNA-1"/>
    <property type="gene ID" value="TCNE_0000316701"/>
</dbReference>
<dbReference type="GO" id="GO:0032981">
    <property type="term" value="P:mitochondrial respiratory chain complex I assembly"/>
    <property type="evidence" value="ECO:0007669"/>
    <property type="project" value="TreeGrafter"/>
</dbReference>
<dbReference type="InterPro" id="IPR013216">
    <property type="entry name" value="Methyltransf_11"/>
</dbReference>
<evidence type="ECO:0000256" key="2">
    <source>
        <dbReference type="ARBA" id="ARBA00022679"/>
    </source>
</evidence>
<dbReference type="Pfam" id="PF08241">
    <property type="entry name" value="Methyltransf_11"/>
    <property type="match status" value="1"/>
</dbReference>
<gene>
    <name evidence="7" type="ORF">TCNE_LOCUS3167</name>
</gene>
<evidence type="ECO:0000313" key="8">
    <source>
        <dbReference type="Proteomes" id="UP000050794"/>
    </source>
</evidence>
<proteinExistence type="predicted"/>
<dbReference type="PANTHER" id="PTHR13090">
    <property type="entry name" value="ARGININE-HYDROXYLASE NDUFAF5, MITOCHONDRIAL"/>
    <property type="match status" value="1"/>
</dbReference>
<dbReference type="GO" id="GO:0005739">
    <property type="term" value="C:mitochondrion"/>
    <property type="evidence" value="ECO:0007669"/>
    <property type="project" value="TreeGrafter"/>
</dbReference>
<evidence type="ECO:0000313" key="9">
    <source>
        <dbReference type="WBParaSite" id="TCNE_0000316701-mRNA-1"/>
    </source>
</evidence>
<dbReference type="GO" id="GO:0032259">
    <property type="term" value="P:methylation"/>
    <property type="evidence" value="ECO:0007669"/>
    <property type="project" value="UniProtKB-KW"/>
</dbReference>
<dbReference type="InterPro" id="IPR050602">
    <property type="entry name" value="Malonyl-ACP_OMT"/>
</dbReference>
<evidence type="ECO:0000256" key="5">
    <source>
        <dbReference type="ARBA" id="ARBA00042549"/>
    </source>
</evidence>
<reference evidence="9" key="1">
    <citation type="submission" date="2016-06" db="UniProtKB">
        <authorList>
            <consortium name="WormBaseParasite"/>
        </authorList>
    </citation>
    <scope>IDENTIFICATION</scope>
</reference>
<evidence type="ECO:0000256" key="1">
    <source>
        <dbReference type="ARBA" id="ARBA00022603"/>
    </source>
</evidence>
<organism evidence="8 9">
    <name type="scientific">Toxocara canis</name>
    <name type="common">Canine roundworm</name>
    <dbReference type="NCBI Taxonomy" id="6265"/>
    <lineage>
        <taxon>Eukaryota</taxon>
        <taxon>Metazoa</taxon>
        <taxon>Ecdysozoa</taxon>
        <taxon>Nematoda</taxon>
        <taxon>Chromadorea</taxon>
        <taxon>Rhabditida</taxon>
        <taxon>Spirurina</taxon>
        <taxon>Ascaridomorpha</taxon>
        <taxon>Ascaridoidea</taxon>
        <taxon>Toxocaridae</taxon>
        <taxon>Toxocara</taxon>
    </lineage>
</organism>
<dbReference type="InterPro" id="IPR029063">
    <property type="entry name" value="SAM-dependent_MTases_sf"/>
</dbReference>
<keyword evidence="1" id="KW-0489">Methyltransferase</keyword>
<dbReference type="Proteomes" id="UP000050794">
    <property type="component" value="Unassembled WGS sequence"/>
</dbReference>
<accession>A0A183U3U7</accession>
<name>A0A183U3U7_TOXCA</name>
<dbReference type="PANTHER" id="PTHR13090:SF1">
    <property type="entry name" value="ARGININE-HYDROXYLASE NDUFAF5, MITOCHONDRIAL"/>
    <property type="match status" value="1"/>
</dbReference>
<dbReference type="GO" id="GO:0008757">
    <property type="term" value="F:S-adenosylmethionine-dependent methyltransferase activity"/>
    <property type="evidence" value="ECO:0007669"/>
    <property type="project" value="InterPro"/>
</dbReference>
<reference evidence="7 8" key="2">
    <citation type="submission" date="2018-11" db="EMBL/GenBank/DDBJ databases">
        <authorList>
            <consortium name="Pathogen Informatics"/>
        </authorList>
    </citation>
    <scope>NUCLEOTIDE SEQUENCE [LARGE SCALE GENOMIC DNA]</scope>
</reference>